<dbReference type="Proteomes" id="UP001551675">
    <property type="component" value="Unassembled WGS sequence"/>
</dbReference>
<proteinExistence type="inferred from homology"/>
<feature type="domain" description="ABC transmembrane type-2" evidence="7">
    <location>
        <begin position="17"/>
        <end position="241"/>
    </location>
</feature>
<keyword evidence="5" id="KW-0046">Antibiotic resistance</keyword>
<comment type="subcellular location">
    <subcellularLocation>
        <location evidence="6">Cell membrane</location>
        <topology evidence="6">Multi-pass membrane protein</topology>
    </subcellularLocation>
    <subcellularLocation>
        <location evidence="1">Membrane</location>
        <topology evidence="1">Multi-pass membrane protein</topology>
    </subcellularLocation>
</comment>
<dbReference type="PROSITE" id="PS51012">
    <property type="entry name" value="ABC_TM2"/>
    <property type="match status" value="1"/>
</dbReference>
<keyword evidence="9" id="KW-1185">Reference proteome</keyword>
<evidence type="ECO:0000313" key="9">
    <source>
        <dbReference type="Proteomes" id="UP001551675"/>
    </source>
</evidence>
<keyword evidence="6" id="KW-0813">Transport</keyword>
<sequence>MPEHVKIEALRMLRNKRYAIFVVAFPVGFYLLYANLWGDQVDDTTGLKAGVVLMVSMAAYGALASSMMSTAVPWAQERESGWLRQLQITPLPRWSIVVTKLIVSLLLTLPSLVLVGLAAVLTQGVSLPPGQWAGLVLAMWLGVIPFAALGLTIGSLVRADTAQPLAMICMFGLALLGGLWFPIDMMPSAMKAIAHALPSYDYATIGWNIVAGQAPPASAVLGILGWGAVLAAFALYTYRRATVRA</sequence>
<evidence type="ECO:0000256" key="3">
    <source>
        <dbReference type="ARBA" id="ARBA00022989"/>
    </source>
</evidence>
<evidence type="ECO:0000256" key="1">
    <source>
        <dbReference type="ARBA" id="ARBA00004141"/>
    </source>
</evidence>
<evidence type="ECO:0000259" key="7">
    <source>
        <dbReference type="PROSITE" id="PS51012"/>
    </source>
</evidence>
<accession>A0ABV3GGX7</accession>
<feature type="transmembrane region" description="Helical" evidence="6">
    <location>
        <begin position="96"/>
        <end position="120"/>
    </location>
</feature>
<evidence type="ECO:0000256" key="6">
    <source>
        <dbReference type="RuleBase" id="RU361157"/>
    </source>
</evidence>
<evidence type="ECO:0000313" key="8">
    <source>
        <dbReference type="EMBL" id="MEV0970527.1"/>
    </source>
</evidence>
<protein>
    <recommendedName>
        <fullName evidence="6">Transport permease protein</fullName>
    </recommendedName>
</protein>
<comment type="caution">
    <text evidence="8">The sequence shown here is derived from an EMBL/GenBank/DDBJ whole genome shotgun (WGS) entry which is preliminary data.</text>
</comment>
<feature type="transmembrane region" description="Helical" evidence="6">
    <location>
        <begin position="132"/>
        <end position="153"/>
    </location>
</feature>
<dbReference type="InterPro" id="IPR000412">
    <property type="entry name" value="ABC_2_transport"/>
</dbReference>
<feature type="transmembrane region" description="Helical" evidence="6">
    <location>
        <begin position="165"/>
        <end position="183"/>
    </location>
</feature>
<dbReference type="InterPro" id="IPR051784">
    <property type="entry name" value="Nod_factor_ABC_transporter"/>
</dbReference>
<comment type="similarity">
    <text evidence="6">Belongs to the ABC-2 integral membrane protein family.</text>
</comment>
<keyword evidence="6" id="KW-1003">Cell membrane</keyword>
<evidence type="ECO:0000256" key="5">
    <source>
        <dbReference type="ARBA" id="ARBA00023251"/>
    </source>
</evidence>
<evidence type="ECO:0000256" key="2">
    <source>
        <dbReference type="ARBA" id="ARBA00022692"/>
    </source>
</evidence>
<dbReference type="EMBL" id="JBFALK010000009">
    <property type="protein sequence ID" value="MEV0970527.1"/>
    <property type="molecule type" value="Genomic_DNA"/>
</dbReference>
<dbReference type="PANTHER" id="PTHR43229">
    <property type="entry name" value="NODULATION PROTEIN J"/>
    <property type="match status" value="1"/>
</dbReference>
<reference evidence="8 9" key="1">
    <citation type="submission" date="2024-06" db="EMBL/GenBank/DDBJ databases">
        <title>The Natural Products Discovery Center: Release of the First 8490 Sequenced Strains for Exploring Actinobacteria Biosynthetic Diversity.</title>
        <authorList>
            <person name="Kalkreuter E."/>
            <person name="Kautsar S.A."/>
            <person name="Yang D."/>
            <person name="Bader C.D."/>
            <person name="Teijaro C.N."/>
            <person name="Fluegel L."/>
            <person name="Davis C.M."/>
            <person name="Simpson J.R."/>
            <person name="Lauterbach L."/>
            <person name="Steele A.D."/>
            <person name="Gui C."/>
            <person name="Meng S."/>
            <person name="Li G."/>
            <person name="Viehrig K."/>
            <person name="Ye F."/>
            <person name="Su P."/>
            <person name="Kiefer A.F."/>
            <person name="Nichols A."/>
            <person name="Cepeda A.J."/>
            <person name="Yan W."/>
            <person name="Fan B."/>
            <person name="Jiang Y."/>
            <person name="Adhikari A."/>
            <person name="Zheng C.-J."/>
            <person name="Schuster L."/>
            <person name="Cowan T.M."/>
            <person name="Smanski M.J."/>
            <person name="Chevrette M.G."/>
            <person name="De Carvalho L.P.S."/>
            <person name="Shen B."/>
        </authorList>
    </citation>
    <scope>NUCLEOTIDE SEQUENCE [LARGE SCALE GENOMIC DNA]</scope>
    <source>
        <strain evidence="8 9">NPDC050100</strain>
    </source>
</reference>
<organism evidence="8 9">
    <name type="scientific">Microtetraspora glauca</name>
    <dbReference type="NCBI Taxonomy" id="1996"/>
    <lineage>
        <taxon>Bacteria</taxon>
        <taxon>Bacillati</taxon>
        <taxon>Actinomycetota</taxon>
        <taxon>Actinomycetes</taxon>
        <taxon>Streptosporangiales</taxon>
        <taxon>Streptosporangiaceae</taxon>
        <taxon>Microtetraspora</taxon>
    </lineage>
</organism>
<dbReference type="InterPro" id="IPR013525">
    <property type="entry name" value="ABC2_TM"/>
</dbReference>
<name>A0ABV3GGX7_MICGL</name>
<dbReference type="PANTHER" id="PTHR43229:SF2">
    <property type="entry name" value="NODULATION PROTEIN J"/>
    <property type="match status" value="1"/>
</dbReference>
<dbReference type="RefSeq" id="WP_358134001.1">
    <property type="nucleotide sequence ID" value="NZ_JBFALK010000009.1"/>
</dbReference>
<dbReference type="PIRSF" id="PIRSF006648">
    <property type="entry name" value="DrrB"/>
    <property type="match status" value="1"/>
</dbReference>
<keyword evidence="3 6" id="KW-1133">Transmembrane helix</keyword>
<keyword evidence="2 6" id="KW-0812">Transmembrane</keyword>
<dbReference type="Pfam" id="PF01061">
    <property type="entry name" value="ABC2_membrane"/>
    <property type="match status" value="1"/>
</dbReference>
<dbReference type="InterPro" id="IPR047817">
    <property type="entry name" value="ABC2_TM_bact-type"/>
</dbReference>
<keyword evidence="4 6" id="KW-0472">Membrane</keyword>
<gene>
    <name evidence="8" type="ORF">AB0I59_17980</name>
</gene>
<evidence type="ECO:0000256" key="4">
    <source>
        <dbReference type="ARBA" id="ARBA00023136"/>
    </source>
</evidence>
<feature type="transmembrane region" description="Helical" evidence="6">
    <location>
        <begin position="49"/>
        <end position="75"/>
    </location>
</feature>
<feature type="transmembrane region" description="Helical" evidence="6">
    <location>
        <begin position="18"/>
        <end position="37"/>
    </location>
</feature>
<feature type="transmembrane region" description="Helical" evidence="6">
    <location>
        <begin position="217"/>
        <end position="238"/>
    </location>
</feature>